<accession>A0A381SCN4</accession>
<dbReference type="GO" id="GO:0005737">
    <property type="term" value="C:cytoplasm"/>
    <property type="evidence" value="ECO:0007669"/>
    <property type="project" value="TreeGrafter"/>
</dbReference>
<evidence type="ECO:0000256" key="8">
    <source>
        <dbReference type="ARBA" id="ARBA00047334"/>
    </source>
</evidence>
<dbReference type="Gene3D" id="3.20.20.70">
    <property type="entry name" value="Aldolase class I"/>
    <property type="match status" value="1"/>
</dbReference>
<organism evidence="12">
    <name type="scientific">marine metagenome</name>
    <dbReference type="NCBI Taxonomy" id="408172"/>
    <lineage>
        <taxon>unclassified sequences</taxon>
        <taxon>metagenomes</taxon>
        <taxon>ecological metagenomes</taxon>
    </lineage>
</organism>
<keyword evidence="5" id="KW-0479">Metal-binding</keyword>
<dbReference type="InterPro" id="IPR036206">
    <property type="entry name" value="ThiamineP_synth_sf"/>
</dbReference>
<dbReference type="Pfam" id="PF02581">
    <property type="entry name" value="TMP-TENI"/>
    <property type="match status" value="1"/>
</dbReference>
<feature type="domain" description="Thiamine phosphate synthase/TenI" evidence="11">
    <location>
        <begin position="97"/>
        <end position="279"/>
    </location>
</feature>
<dbReference type="InterPro" id="IPR013785">
    <property type="entry name" value="Aldolase_TIM"/>
</dbReference>
<evidence type="ECO:0000256" key="5">
    <source>
        <dbReference type="ARBA" id="ARBA00022723"/>
    </source>
</evidence>
<dbReference type="GO" id="GO:0009228">
    <property type="term" value="P:thiamine biosynthetic process"/>
    <property type="evidence" value="ECO:0007669"/>
    <property type="project" value="UniProtKB-KW"/>
</dbReference>
<comment type="pathway">
    <text evidence="2">Cofactor biosynthesis; thiamine diphosphate biosynthesis; thiamine phosphate from 4-amino-2-methyl-5-diphosphomethylpyrimidine and 4-methyl-5-(2-phosphoethyl)-thiazole: step 1/1.</text>
</comment>
<keyword evidence="6" id="KW-0460">Magnesium</keyword>
<keyword evidence="4" id="KW-0808">Transferase</keyword>
<evidence type="ECO:0000256" key="9">
    <source>
        <dbReference type="ARBA" id="ARBA00047851"/>
    </source>
</evidence>
<dbReference type="CDD" id="cd00564">
    <property type="entry name" value="TMP_TenI"/>
    <property type="match status" value="1"/>
</dbReference>
<dbReference type="PANTHER" id="PTHR20857">
    <property type="entry name" value="THIAMINE-PHOSPHATE PYROPHOSPHORYLASE"/>
    <property type="match status" value="1"/>
</dbReference>
<dbReference type="FunFam" id="3.20.20.70:FF:000096">
    <property type="entry name" value="Thiamine-phosphate synthase"/>
    <property type="match status" value="1"/>
</dbReference>
<gene>
    <name evidence="12" type="ORF">METZ01_LOCUS54694</name>
</gene>
<evidence type="ECO:0000256" key="4">
    <source>
        <dbReference type="ARBA" id="ARBA00022679"/>
    </source>
</evidence>
<evidence type="ECO:0000256" key="10">
    <source>
        <dbReference type="ARBA" id="ARBA00047883"/>
    </source>
</evidence>
<evidence type="ECO:0000259" key="11">
    <source>
        <dbReference type="Pfam" id="PF02581"/>
    </source>
</evidence>
<comment type="catalytic activity">
    <reaction evidence="9">
        <text>2-(2-carboxy-4-methylthiazol-5-yl)ethyl phosphate + 4-amino-2-methyl-5-(diphosphooxymethyl)pyrimidine + 2 H(+) = thiamine phosphate + CO2 + diphosphate</text>
        <dbReference type="Rhea" id="RHEA:47848"/>
        <dbReference type="ChEBI" id="CHEBI:15378"/>
        <dbReference type="ChEBI" id="CHEBI:16526"/>
        <dbReference type="ChEBI" id="CHEBI:33019"/>
        <dbReference type="ChEBI" id="CHEBI:37575"/>
        <dbReference type="ChEBI" id="CHEBI:57841"/>
        <dbReference type="ChEBI" id="CHEBI:62890"/>
        <dbReference type="EC" id="2.5.1.3"/>
    </reaction>
</comment>
<evidence type="ECO:0000256" key="7">
    <source>
        <dbReference type="ARBA" id="ARBA00022977"/>
    </source>
</evidence>
<protein>
    <recommendedName>
        <fullName evidence="3">thiamine phosphate synthase</fullName>
        <ecNumber evidence="3">2.5.1.3</ecNumber>
    </recommendedName>
</protein>
<dbReference type="SUPFAM" id="SSF51391">
    <property type="entry name" value="Thiamin phosphate synthase"/>
    <property type="match status" value="1"/>
</dbReference>
<sequence length="300" mass="32699">MSELLASICREISDFIPDTEKDLKTELGSILGTNNLSKSSTSVAKKPEKALNLCAAALSIIEMDDGSNEKTKEIISKIENYFSLQVRLTIRNKMEGIYIIVDPEATNKVDAYDMTKSSLEGGVKVVQYRDKLNDRATFLENCYKIKELCDQYNAAFVVNDAVDIAKLAEADFLHVGQSDMPVEEARRILKPSQCIGRSNGGVLESTESEEFGVDYLAVGAIYATSTMGKSARNPLGPSMITKVKSQTGLPIVAIGGITIENLPYVIQAGADSVCMVSAITMSEDPEASARKLVNIWDTFK</sequence>
<reference evidence="12" key="1">
    <citation type="submission" date="2018-05" db="EMBL/GenBank/DDBJ databases">
        <authorList>
            <person name="Lanie J.A."/>
            <person name="Ng W.-L."/>
            <person name="Kazmierczak K.M."/>
            <person name="Andrzejewski T.M."/>
            <person name="Davidsen T.M."/>
            <person name="Wayne K.J."/>
            <person name="Tettelin H."/>
            <person name="Glass J.I."/>
            <person name="Rusch D."/>
            <person name="Podicherti R."/>
            <person name="Tsui H.-C.T."/>
            <person name="Winkler M.E."/>
        </authorList>
    </citation>
    <scope>NUCLEOTIDE SEQUENCE</scope>
</reference>
<evidence type="ECO:0000256" key="3">
    <source>
        <dbReference type="ARBA" id="ARBA00012830"/>
    </source>
</evidence>
<evidence type="ECO:0000256" key="1">
    <source>
        <dbReference type="ARBA" id="ARBA00001946"/>
    </source>
</evidence>
<dbReference type="NCBIfam" id="TIGR00693">
    <property type="entry name" value="thiE"/>
    <property type="match status" value="1"/>
</dbReference>
<evidence type="ECO:0000256" key="2">
    <source>
        <dbReference type="ARBA" id="ARBA00005165"/>
    </source>
</evidence>
<dbReference type="GO" id="GO:0009229">
    <property type="term" value="P:thiamine diphosphate biosynthetic process"/>
    <property type="evidence" value="ECO:0007669"/>
    <property type="project" value="UniProtKB-UniPathway"/>
</dbReference>
<dbReference type="GO" id="GO:0046872">
    <property type="term" value="F:metal ion binding"/>
    <property type="evidence" value="ECO:0007669"/>
    <property type="project" value="UniProtKB-KW"/>
</dbReference>
<comment type="catalytic activity">
    <reaction evidence="10">
        <text>2-[(2R,5Z)-2-carboxy-4-methylthiazol-5(2H)-ylidene]ethyl phosphate + 4-amino-2-methyl-5-(diphosphooxymethyl)pyrimidine + 2 H(+) = thiamine phosphate + CO2 + diphosphate</text>
        <dbReference type="Rhea" id="RHEA:47844"/>
        <dbReference type="ChEBI" id="CHEBI:15378"/>
        <dbReference type="ChEBI" id="CHEBI:16526"/>
        <dbReference type="ChEBI" id="CHEBI:33019"/>
        <dbReference type="ChEBI" id="CHEBI:37575"/>
        <dbReference type="ChEBI" id="CHEBI:57841"/>
        <dbReference type="ChEBI" id="CHEBI:62899"/>
        <dbReference type="EC" id="2.5.1.3"/>
    </reaction>
</comment>
<keyword evidence="7" id="KW-0784">Thiamine biosynthesis</keyword>
<proteinExistence type="inferred from homology"/>
<dbReference type="HAMAP" id="MF_00097">
    <property type="entry name" value="TMP_synthase"/>
    <property type="match status" value="1"/>
</dbReference>
<comment type="catalytic activity">
    <reaction evidence="8">
        <text>4-methyl-5-(2-phosphooxyethyl)-thiazole + 4-amino-2-methyl-5-(diphosphooxymethyl)pyrimidine + H(+) = thiamine phosphate + diphosphate</text>
        <dbReference type="Rhea" id="RHEA:22328"/>
        <dbReference type="ChEBI" id="CHEBI:15378"/>
        <dbReference type="ChEBI" id="CHEBI:33019"/>
        <dbReference type="ChEBI" id="CHEBI:37575"/>
        <dbReference type="ChEBI" id="CHEBI:57841"/>
        <dbReference type="ChEBI" id="CHEBI:58296"/>
        <dbReference type="EC" id="2.5.1.3"/>
    </reaction>
</comment>
<dbReference type="AlphaFoldDB" id="A0A381SCN4"/>
<dbReference type="UniPathway" id="UPA00060">
    <property type="reaction ID" value="UER00141"/>
</dbReference>
<dbReference type="EC" id="2.5.1.3" evidence="3"/>
<comment type="cofactor">
    <cofactor evidence="1">
        <name>Mg(2+)</name>
        <dbReference type="ChEBI" id="CHEBI:18420"/>
    </cofactor>
</comment>
<dbReference type="PANTHER" id="PTHR20857:SF15">
    <property type="entry name" value="THIAMINE-PHOSPHATE SYNTHASE"/>
    <property type="match status" value="1"/>
</dbReference>
<dbReference type="GO" id="GO:0004789">
    <property type="term" value="F:thiamine-phosphate diphosphorylase activity"/>
    <property type="evidence" value="ECO:0007669"/>
    <property type="project" value="UniProtKB-EC"/>
</dbReference>
<dbReference type="InterPro" id="IPR022998">
    <property type="entry name" value="ThiamineP_synth_TenI"/>
</dbReference>
<dbReference type="InterPro" id="IPR034291">
    <property type="entry name" value="TMP_synthase"/>
</dbReference>
<dbReference type="EMBL" id="UINC01002944">
    <property type="protein sequence ID" value="SVA01840.1"/>
    <property type="molecule type" value="Genomic_DNA"/>
</dbReference>
<evidence type="ECO:0000313" key="12">
    <source>
        <dbReference type="EMBL" id="SVA01840.1"/>
    </source>
</evidence>
<evidence type="ECO:0000256" key="6">
    <source>
        <dbReference type="ARBA" id="ARBA00022842"/>
    </source>
</evidence>
<name>A0A381SCN4_9ZZZZ</name>